<dbReference type="EMBL" id="CP155447">
    <property type="protein sequence ID" value="XBH07831.1"/>
    <property type="molecule type" value="Genomic_DNA"/>
</dbReference>
<proteinExistence type="predicted"/>
<keyword evidence="2 5" id="KW-0812">Transmembrane</keyword>
<protein>
    <submittedName>
        <fullName evidence="7">ABC transporter permease subunit</fullName>
    </submittedName>
</protein>
<feature type="transmembrane region" description="Helical" evidence="5">
    <location>
        <begin position="62"/>
        <end position="83"/>
    </location>
</feature>
<evidence type="ECO:0000313" key="7">
    <source>
        <dbReference type="EMBL" id="XBH07831.1"/>
    </source>
</evidence>
<feature type="transmembrane region" description="Helical" evidence="5">
    <location>
        <begin position="331"/>
        <end position="353"/>
    </location>
</feature>
<evidence type="ECO:0000256" key="3">
    <source>
        <dbReference type="ARBA" id="ARBA00022989"/>
    </source>
</evidence>
<feature type="domain" description="ABC-2 type transporter transmembrane" evidence="6">
    <location>
        <begin position="68"/>
        <end position="197"/>
    </location>
</feature>
<keyword evidence="3 5" id="KW-1133">Transmembrane helix</keyword>
<feature type="transmembrane region" description="Helical" evidence="5">
    <location>
        <begin position="204"/>
        <end position="228"/>
    </location>
</feature>
<dbReference type="GO" id="GO:0005886">
    <property type="term" value="C:plasma membrane"/>
    <property type="evidence" value="ECO:0007669"/>
    <property type="project" value="UniProtKB-SubCell"/>
</dbReference>
<evidence type="ECO:0000256" key="5">
    <source>
        <dbReference type="SAM" id="Phobius"/>
    </source>
</evidence>
<evidence type="ECO:0000256" key="1">
    <source>
        <dbReference type="ARBA" id="ARBA00004141"/>
    </source>
</evidence>
<gene>
    <name evidence="7" type="ORF">V5E97_17910</name>
</gene>
<sequence>MLFRDNPVLTRELLVNLRSPRAFVLQLIYVLFLGALVYFYWPADSAGGRQVGSGVARRLFELFFLGQFFLVALVAPTFAAGSITGEKERKTYEMLLASPLKPFNILTGKLLSSLSYLIILILSSLPLMILCFLLGGILLSEIARAYVVLILAAGTFGLLSVAASSFFGRTSSALMVSYLVILPLAVLCVALTRTDPNDPRAREFVSFMTVSVLPPWCLAIWTVVAIVINRRLLRPPDVGSEGKDVIDEEEEMKYAIGVVIDRDLFPDKLFAPAKRTDLMPDGTNPVLDKELRSEIFSQGTLMLRVVIQVSMLLSIPLMAALLFLRSDRAGYYVAYVITFNLLVGPVFSAGSITQERERQTLALLLTTLLGPGRIILAKLLAALRVSTVLTFLLTEQLLLAYFLLQELWDRFWTLIVFLLIIATTCLATTTIGLLCSSLSRKTSVAIVLTYMSLLLLFVGPVGLNYYLQGFSSISEERLAALTVTSPYSAAFSIPMTPNKLNGFSNDNPALPPSIKVEMIPGVPLPVWANFLLLYPPVCLLLFGVTYLAFRWRWWRAGTGA</sequence>
<dbReference type="Pfam" id="PF12698">
    <property type="entry name" value="ABC2_membrane_3"/>
    <property type="match status" value="1"/>
</dbReference>
<feature type="transmembrane region" description="Helical" evidence="5">
    <location>
        <begin position="526"/>
        <end position="549"/>
    </location>
</feature>
<dbReference type="RefSeq" id="WP_406700671.1">
    <property type="nucleotide sequence ID" value="NZ_CP155447.1"/>
</dbReference>
<feature type="transmembrane region" description="Helical" evidence="5">
    <location>
        <begin position="447"/>
        <end position="467"/>
    </location>
</feature>
<accession>A0AAU7CT37</accession>
<comment type="subcellular location">
    <subcellularLocation>
        <location evidence="1">Membrane</location>
        <topology evidence="1">Multi-pass membrane protein</topology>
    </subcellularLocation>
</comment>
<organism evidence="7">
    <name type="scientific">Singulisphaera sp. Ch08</name>
    <dbReference type="NCBI Taxonomy" id="3120278"/>
    <lineage>
        <taxon>Bacteria</taxon>
        <taxon>Pseudomonadati</taxon>
        <taxon>Planctomycetota</taxon>
        <taxon>Planctomycetia</taxon>
        <taxon>Isosphaerales</taxon>
        <taxon>Isosphaeraceae</taxon>
        <taxon>Singulisphaera</taxon>
    </lineage>
</organism>
<dbReference type="AlphaFoldDB" id="A0AAU7CT37"/>
<dbReference type="PANTHER" id="PTHR43077:SF10">
    <property type="entry name" value="TRANSPORT PERMEASE PROTEIN"/>
    <property type="match status" value="1"/>
</dbReference>
<dbReference type="GO" id="GO:0140359">
    <property type="term" value="F:ABC-type transporter activity"/>
    <property type="evidence" value="ECO:0007669"/>
    <property type="project" value="InterPro"/>
</dbReference>
<dbReference type="PANTHER" id="PTHR43077">
    <property type="entry name" value="TRANSPORT PERMEASE YVFS-RELATED"/>
    <property type="match status" value="1"/>
</dbReference>
<keyword evidence="4 5" id="KW-0472">Membrane</keyword>
<dbReference type="InterPro" id="IPR051328">
    <property type="entry name" value="T7SS_ABC-Transporter"/>
</dbReference>
<feature type="transmembrane region" description="Helical" evidence="5">
    <location>
        <begin position="173"/>
        <end position="192"/>
    </location>
</feature>
<dbReference type="Pfam" id="PF12679">
    <property type="entry name" value="ABC2_membrane_2"/>
    <property type="match status" value="1"/>
</dbReference>
<evidence type="ECO:0000256" key="4">
    <source>
        <dbReference type="ARBA" id="ARBA00023136"/>
    </source>
</evidence>
<feature type="transmembrane region" description="Helical" evidence="5">
    <location>
        <begin position="301"/>
        <end position="324"/>
    </location>
</feature>
<feature type="transmembrane region" description="Helical" evidence="5">
    <location>
        <begin position="146"/>
        <end position="167"/>
    </location>
</feature>
<evidence type="ECO:0000256" key="2">
    <source>
        <dbReference type="ARBA" id="ARBA00022692"/>
    </source>
</evidence>
<feature type="transmembrane region" description="Helical" evidence="5">
    <location>
        <begin position="383"/>
        <end position="404"/>
    </location>
</feature>
<name>A0AAU7CT37_9BACT</name>
<dbReference type="InterPro" id="IPR013525">
    <property type="entry name" value="ABC2_TM"/>
</dbReference>
<feature type="transmembrane region" description="Helical" evidence="5">
    <location>
        <begin position="359"/>
        <end position="376"/>
    </location>
</feature>
<reference evidence="7" key="1">
    <citation type="submission" date="2024-05" db="EMBL/GenBank/DDBJ databases">
        <title>Planctomycetes of the genus Singulisphaera possess chitinolytic capabilities.</title>
        <authorList>
            <person name="Ivanova A."/>
        </authorList>
    </citation>
    <scope>NUCLEOTIDE SEQUENCE</scope>
    <source>
        <strain evidence="7">Ch08T</strain>
    </source>
</reference>
<feature type="transmembrane region" description="Helical" evidence="5">
    <location>
        <begin position="116"/>
        <end position="139"/>
    </location>
</feature>
<feature type="transmembrane region" description="Helical" evidence="5">
    <location>
        <begin position="410"/>
        <end position="435"/>
    </location>
</feature>
<feature type="transmembrane region" description="Helical" evidence="5">
    <location>
        <begin position="20"/>
        <end position="41"/>
    </location>
</feature>
<evidence type="ECO:0000259" key="6">
    <source>
        <dbReference type="Pfam" id="PF12698"/>
    </source>
</evidence>